<evidence type="ECO:0000256" key="1">
    <source>
        <dbReference type="ARBA" id="ARBA00022801"/>
    </source>
</evidence>
<protein>
    <recommendedName>
        <fullName evidence="2">SMP-30/Gluconolactonase/LRE-like region domain-containing protein</fullName>
    </recommendedName>
</protein>
<feature type="domain" description="SMP-30/Gluconolactonase/LRE-like region" evidence="2">
    <location>
        <begin position="18"/>
        <end position="268"/>
    </location>
</feature>
<evidence type="ECO:0000259" key="2">
    <source>
        <dbReference type="Pfam" id="PF08450"/>
    </source>
</evidence>
<comment type="caution">
    <text evidence="3">The sequence shown here is derived from an EMBL/GenBank/DDBJ whole genome shotgun (WGS) entry which is preliminary data.</text>
</comment>
<organism evidence="3 4">
    <name type="scientific">Fusarium torreyae</name>
    <dbReference type="NCBI Taxonomy" id="1237075"/>
    <lineage>
        <taxon>Eukaryota</taxon>
        <taxon>Fungi</taxon>
        <taxon>Dikarya</taxon>
        <taxon>Ascomycota</taxon>
        <taxon>Pezizomycotina</taxon>
        <taxon>Sordariomycetes</taxon>
        <taxon>Hypocreomycetidae</taxon>
        <taxon>Hypocreales</taxon>
        <taxon>Nectriaceae</taxon>
        <taxon>Fusarium</taxon>
    </lineage>
</organism>
<dbReference type="EMBL" id="JAOQAZ010000039">
    <property type="protein sequence ID" value="KAJ4247537.1"/>
    <property type="molecule type" value="Genomic_DNA"/>
</dbReference>
<dbReference type="Gene3D" id="2.120.10.30">
    <property type="entry name" value="TolB, C-terminal domain"/>
    <property type="match status" value="1"/>
</dbReference>
<dbReference type="InterPro" id="IPR013658">
    <property type="entry name" value="SGL"/>
</dbReference>
<dbReference type="Proteomes" id="UP001152049">
    <property type="component" value="Unassembled WGS sequence"/>
</dbReference>
<dbReference type="PANTHER" id="PTHR47572">
    <property type="entry name" value="LIPOPROTEIN-RELATED"/>
    <property type="match status" value="1"/>
</dbReference>
<sequence length="303" mass="33153">MTAVKEFVTQTLTTGMVFGESPRFHNGLLYVSDMIGHKIYTIDPKSGEKTILAQVEHGPNGMFIRPDGSLIYSSMFDNKLYQLKDGTATLYIDLSSLMTGYCGDMYIDHIGRVYLDDIGFRPLHGEEPSSGRLIMVDTDHTAKVIAEDITFPNALLVDRVGKNLFVAATFGEGLLKFDIGPDGGLSRRQLFWSPSSLPDFEKEQAAGKTIAIDGGCLDAEGNIWLSMLGYEQFIRLDQQGNVDALIKVKGHATACFLGGEDGKTIFLVVNHVPEGENVMAAMAKRRTTCEILTARVDIGASEV</sequence>
<name>A0A9W8RP72_9HYPO</name>
<dbReference type="GO" id="GO:0016787">
    <property type="term" value="F:hydrolase activity"/>
    <property type="evidence" value="ECO:0007669"/>
    <property type="project" value="UniProtKB-KW"/>
</dbReference>
<dbReference type="OrthoDB" id="423498at2759"/>
<accession>A0A9W8RP72</accession>
<dbReference type="PANTHER" id="PTHR47572:SF4">
    <property type="entry name" value="LACTONASE DRP35"/>
    <property type="match status" value="1"/>
</dbReference>
<reference evidence="3" key="1">
    <citation type="submission" date="2022-09" db="EMBL/GenBank/DDBJ databases">
        <title>Fusarium specimens isolated from Avocado Roots.</title>
        <authorList>
            <person name="Stajich J."/>
            <person name="Roper C."/>
            <person name="Heimlech-Rivalta G."/>
        </authorList>
    </citation>
    <scope>NUCLEOTIDE SEQUENCE</scope>
    <source>
        <strain evidence="3">CF00136</strain>
    </source>
</reference>
<dbReference type="InterPro" id="IPR051262">
    <property type="entry name" value="SMP-30/CGR1_Lactonase"/>
</dbReference>
<dbReference type="SUPFAM" id="SSF63829">
    <property type="entry name" value="Calcium-dependent phosphotriesterase"/>
    <property type="match status" value="1"/>
</dbReference>
<keyword evidence="4" id="KW-1185">Reference proteome</keyword>
<evidence type="ECO:0000313" key="4">
    <source>
        <dbReference type="Proteomes" id="UP001152049"/>
    </source>
</evidence>
<dbReference type="InterPro" id="IPR011042">
    <property type="entry name" value="6-blade_b-propeller_TolB-like"/>
</dbReference>
<proteinExistence type="predicted"/>
<dbReference type="Pfam" id="PF08450">
    <property type="entry name" value="SGL"/>
    <property type="match status" value="1"/>
</dbReference>
<dbReference type="AlphaFoldDB" id="A0A9W8RP72"/>
<keyword evidence="1" id="KW-0378">Hydrolase</keyword>
<gene>
    <name evidence="3" type="ORF">NW762_013217</name>
</gene>
<evidence type="ECO:0000313" key="3">
    <source>
        <dbReference type="EMBL" id="KAJ4247537.1"/>
    </source>
</evidence>